<proteinExistence type="predicted"/>
<dbReference type="Proteomes" id="UP001065174">
    <property type="component" value="Chromosome"/>
</dbReference>
<dbReference type="InterPro" id="IPR058512">
    <property type="entry name" value="DUF8199"/>
</dbReference>
<sequence>MKRIIAISLSMLLLLSNMGLAVSTHYCGGKVVQSQLAIGQAHLDCGMMETLPPVCTQTQLSKTMNCCENSYLSYELQDDFKLALSSFSINLDFVYVLAFTFIDFHLSDVDQFVAYSDYSPPLLHQDIPVLFQSFLI</sequence>
<accession>A0ABY6CTI6</accession>
<keyword evidence="3" id="KW-1185">Reference proteome</keyword>
<dbReference type="RefSeq" id="WP_262311256.1">
    <property type="nucleotide sequence ID" value="NZ_CP106679.1"/>
</dbReference>
<dbReference type="Pfam" id="PF26622">
    <property type="entry name" value="DUF8199"/>
    <property type="match status" value="1"/>
</dbReference>
<gene>
    <name evidence="2" type="ORF">N6H18_07695</name>
</gene>
<evidence type="ECO:0000256" key="1">
    <source>
        <dbReference type="SAM" id="SignalP"/>
    </source>
</evidence>
<evidence type="ECO:0000313" key="2">
    <source>
        <dbReference type="EMBL" id="UXP33830.1"/>
    </source>
</evidence>
<dbReference type="NCBIfam" id="NF047658">
    <property type="entry name" value="HYC_CC_PP"/>
    <property type="match status" value="1"/>
</dbReference>
<dbReference type="InterPro" id="IPR058060">
    <property type="entry name" value="HYC_CC_PP"/>
</dbReference>
<feature type="chain" id="PRO_5045268229" description="Secreted protein" evidence="1">
    <location>
        <begin position="22"/>
        <end position="136"/>
    </location>
</feature>
<dbReference type="EMBL" id="CP106679">
    <property type="protein sequence ID" value="UXP33830.1"/>
    <property type="molecule type" value="Genomic_DNA"/>
</dbReference>
<feature type="signal peptide" evidence="1">
    <location>
        <begin position="1"/>
        <end position="21"/>
    </location>
</feature>
<evidence type="ECO:0000313" key="3">
    <source>
        <dbReference type="Proteomes" id="UP001065174"/>
    </source>
</evidence>
<reference evidence="2" key="1">
    <citation type="submission" date="2022-09" db="EMBL/GenBank/DDBJ databases">
        <title>Comparative genomics and taxonomic characterization of three novel marine species of genus Reichenbachiella exhibiting antioxidant and polysaccharide degradation activities.</title>
        <authorList>
            <person name="Muhammad N."/>
            <person name="Lee Y.-J."/>
            <person name="Ko J."/>
            <person name="Kim S.-G."/>
        </authorList>
    </citation>
    <scope>NUCLEOTIDE SEQUENCE</scope>
    <source>
        <strain evidence="2">BKB1-1</strain>
    </source>
</reference>
<evidence type="ECO:0008006" key="4">
    <source>
        <dbReference type="Google" id="ProtNLM"/>
    </source>
</evidence>
<keyword evidence="1" id="KW-0732">Signal</keyword>
<organism evidence="2 3">
    <name type="scientific">Reichenbachiella agarivorans</name>
    <dbReference type="NCBI Taxonomy" id="2979464"/>
    <lineage>
        <taxon>Bacteria</taxon>
        <taxon>Pseudomonadati</taxon>
        <taxon>Bacteroidota</taxon>
        <taxon>Cytophagia</taxon>
        <taxon>Cytophagales</taxon>
        <taxon>Reichenbachiellaceae</taxon>
        <taxon>Reichenbachiella</taxon>
    </lineage>
</organism>
<name>A0ABY6CTI6_9BACT</name>
<protein>
    <recommendedName>
        <fullName evidence="4">Secreted protein</fullName>
    </recommendedName>
</protein>